<feature type="signal peptide" evidence="3">
    <location>
        <begin position="1"/>
        <end position="21"/>
    </location>
</feature>
<dbReference type="AlphaFoldDB" id="A0A0B1Q3U9"/>
<accession>A0A0B1Q3U9</accession>
<keyword evidence="2" id="KW-0472">Membrane</keyword>
<name>A0A0B1Q3U9_9HYPH</name>
<feature type="transmembrane region" description="Helical" evidence="2">
    <location>
        <begin position="92"/>
        <end position="112"/>
    </location>
</feature>
<evidence type="ECO:0000313" key="4">
    <source>
        <dbReference type="EMBL" id="KHJ55064.1"/>
    </source>
</evidence>
<evidence type="ECO:0000256" key="1">
    <source>
        <dbReference type="SAM" id="MobiDB-lite"/>
    </source>
</evidence>
<keyword evidence="2" id="KW-0812">Transmembrane</keyword>
<evidence type="ECO:0000313" key="5">
    <source>
        <dbReference type="Proteomes" id="UP000030826"/>
    </source>
</evidence>
<evidence type="ECO:0000256" key="3">
    <source>
        <dbReference type="SAM" id="SignalP"/>
    </source>
</evidence>
<feature type="chain" id="PRO_5002081180" evidence="3">
    <location>
        <begin position="22"/>
        <end position="221"/>
    </location>
</feature>
<keyword evidence="3" id="KW-0732">Signal</keyword>
<gene>
    <name evidence="4" type="ORF">LA66_11060</name>
</gene>
<evidence type="ECO:0000256" key="2">
    <source>
        <dbReference type="SAM" id="Phobius"/>
    </source>
</evidence>
<dbReference type="RefSeq" id="WP_039192479.1">
    <property type="nucleotide sequence ID" value="NZ_JRFJ01000002.1"/>
</dbReference>
<feature type="transmembrane region" description="Helical" evidence="2">
    <location>
        <begin position="150"/>
        <end position="171"/>
    </location>
</feature>
<sequence length="221" mass="24829">MYSFRFVISLIILLSATTVTAQTVSIEDYNALRDAALARDARISELNERLGNFRHLQDEAVASYMDAYYKHHTNNFSIIENAYKAQKTAGDIILAIVAVIILSSLYMSYIQLRHGFSLDYAKIQADKDITSDEKTRLLISSNRMAIQTSFVGLAILVVSVTFFFIYITYVYPISRRSNDPVSGKSIWYSHVPVSASQTSNGMSTDNQGTQRSNQPQTNPEN</sequence>
<feature type="region of interest" description="Disordered" evidence="1">
    <location>
        <begin position="196"/>
        <end position="221"/>
    </location>
</feature>
<keyword evidence="2" id="KW-1133">Transmembrane helix</keyword>
<comment type="caution">
    <text evidence="4">The sequence shown here is derived from an EMBL/GenBank/DDBJ whole genome shotgun (WGS) entry which is preliminary data.</text>
</comment>
<organism evidence="4 5">
    <name type="scientific">Aureimonas altamirensis</name>
    <dbReference type="NCBI Taxonomy" id="370622"/>
    <lineage>
        <taxon>Bacteria</taxon>
        <taxon>Pseudomonadati</taxon>
        <taxon>Pseudomonadota</taxon>
        <taxon>Alphaproteobacteria</taxon>
        <taxon>Hyphomicrobiales</taxon>
        <taxon>Aurantimonadaceae</taxon>
        <taxon>Aureimonas</taxon>
    </lineage>
</organism>
<proteinExistence type="predicted"/>
<dbReference type="EMBL" id="JRFJ01000002">
    <property type="protein sequence ID" value="KHJ55064.1"/>
    <property type="molecule type" value="Genomic_DNA"/>
</dbReference>
<protein>
    <submittedName>
        <fullName evidence="4">Uncharacterized protein</fullName>
    </submittedName>
</protein>
<reference evidence="4 5" key="1">
    <citation type="submission" date="2014-09" db="EMBL/GenBank/DDBJ databases">
        <title>Isolation and characterization of Aurantimonas altamirensis ON-56566 from clinical sample following a dog bite.</title>
        <authorList>
            <person name="Eshaghi A."/>
            <person name="Li A."/>
            <person name="Shahinas D."/>
            <person name="Bahn P."/>
            <person name="Kus J.V."/>
            <person name="Patel S.N."/>
        </authorList>
    </citation>
    <scope>NUCLEOTIDE SEQUENCE [LARGE SCALE GENOMIC DNA]</scope>
    <source>
        <strain evidence="4 5">ON-56566</strain>
    </source>
</reference>
<dbReference type="Proteomes" id="UP000030826">
    <property type="component" value="Unassembled WGS sequence"/>
</dbReference>